<keyword evidence="10" id="KW-1185">Reference proteome</keyword>
<dbReference type="FunFam" id="3.30.590.10:FF:000005">
    <property type="entry name" value="Probable glutamine synthetase"/>
    <property type="match status" value="1"/>
</dbReference>
<evidence type="ECO:0000256" key="1">
    <source>
        <dbReference type="ARBA" id="ARBA00009897"/>
    </source>
</evidence>
<dbReference type="SUPFAM" id="SSF54368">
    <property type="entry name" value="Glutamine synthetase, N-terminal domain"/>
    <property type="match status" value="1"/>
</dbReference>
<evidence type="ECO:0000256" key="3">
    <source>
        <dbReference type="ARBA" id="ARBA00022741"/>
    </source>
</evidence>
<dbReference type="PANTHER" id="PTHR43785:SF12">
    <property type="entry name" value="TYPE-1 GLUTAMINE SYNTHETASE 2"/>
    <property type="match status" value="1"/>
</dbReference>
<dbReference type="Proteomes" id="UP000254134">
    <property type="component" value="Unassembled WGS sequence"/>
</dbReference>
<evidence type="ECO:0000256" key="4">
    <source>
        <dbReference type="ARBA" id="ARBA00022840"/>
    </source>
</evidence>
<dbReference type="InterPro" id="IPR014746">
    <property type="entry name" value="Gln_synth/guanido_kin_cat_dom"/>
</dbReference>
<dbReference type="OrthoDB" id="9807095at2"/>
<reference evidence="10" key="2">
    <citation type="journal article" date="2019" name="MicrobiologyOpen">
        <title>High-quality draft genome sequence of Gaiella occulta isolated from a 150 meter deep mineral water borehole and comparison with the genome sequences of other deep-branching lineages of the phylum Actinobacteria.</title>
        <authorList>
            <person name="Severino R."/>
            <person name="Froufe H.J.C."/>
            <person name="Barroso C."/>
            <person name="Albuquerque L."/>
            <person name="Lobo-da-Cunha A."/>
            <person name="da Costa M.S."/>
            <person name="Egas C."/>
        </authorList>
    </citation>
    <scope>NUCLEOTIDE SEQUENCE [LARGE SCALE GENOMIC DNA]</scope>
    <source>
        <strain evidence="10">F2-233</strain>
    </source>
</reference>
<accession>A0A7M2YXP7</accession>
<reference evidence="9 10" key="1">
    <citation type="submission" date="2018-07" db="EMBL/GenBank/DDBJ databases">
        <title>High-quality-draft genome sequence of Gaiella occulta.</title>
        <authorList>
            <person name="Severino R."/>
            <person name="Froufe H.J.C."/>
            <person name="Rainey F.A."/>
            <person name="Barroso C."/>
            <person name="Albuquerque L."/>
            <person name="Lobo-Da-Cunha A."/>
            <person name="Da Costa M.S."/>
            <person name="Egas C."/>
        </authorList>
    </citation>
    <scope>NUCLEOTIDE SEQUENCE [LARGE SCALE GENOMIC DNA]</scope>
    <source>
        <strain evidence="9 10">F2-233</strain>
    </source>
</reference>
<evidence type="ECO:0000256" key="5">
    <source>
        <dbReference type="PROSITE-ProRule" id="PRU01330"/>
    </source>
</evidence>
<dbReference type="AlphaFoldDB" id="A0A7M2YXP7"/>
<feature type="domain" description="GS beta-grasp" evidence="7">
    <location>
        <begin position="14"/>
        <end position="111"/>
    </location>
</feature>
<dbReference type="GO" id="GO:0006576">
    <property type="term" value="P:biogenic amine metabolic process"/>
    <property type="evidence" value="ECO:0007669"/>
    <property type="project" value="UniProtKB-ARBA"/>
</dbReference>
<keyword evidence="4" id="KW-0067">ATP-binding</keyword>
<dbReference type="Gene3D" id="3.30.590.10">
    <property type="entry name" value="Glutamine synthetase/guanido kinase, catalytic domain"/>
    <property type="match status" value="1"/>
</dbReference>
<evidence type="ECO:0000256" key="2">
    <source>
        <dbReference type="ARBA" id="ARBA00022598"/>
    </source>
</evidence>
<dbReference type="Gene3D" id="3.10.20.70">
    <property type="entry name" value="Glutamine synthetase, N-terminal domain"/>
    <property type="match status" value="1"/>
</dbReference>
<dbReference type="GO" id="GO:0005524">
    <property type="term" value="F:ATP binding"/>
    <property type="evidence" value="ECO:0007669"/>
    <property type="project" value="UniProtKB-KW"/>
</dbReference>
<proteinExistence type="inferred from homology"/>
<dbReference type="PROSITE" id="PS51986">
    <property type="entry name" value="GS_BETA_GRASP"/>
    <property type="match status" value="1"/>
</dbReference>
<dbReference type="GO" id="GO:0042402">
    <property type="term" value="P:biogenic amine catabolic process"/>
    <property type="evidence" value="ECO:0007669"/>
    <property type="project" value="UniProtKB-ARBA"/>
</dbReference>
<comment type="similarity">
    <text evidence="1 5 6">Belongs to the glutamine synthetase family.</text>
</comment>
<dbReference type="PANTHER" id="PTHR43785">
    <property type="entry name" value="GAMMA-GLUTAMYLPUTRESCINE SYNTHETASE"/>
    <property type="match status" value="1"/>
</dbReference>
<dbReference type="GO" id="GO:0004356">
    <property type="term" value="F:glutamine synthetase activity"/>
    <property type="evidence" value="ECO:0007669"/>
    <property type="project" value="InterPro"/>
</dbReference>
<dbReference type="SUPFAM" id="SSF55931">
    <property type="entry name" value="Glutamine synthetase/guanido kinase"/>
    <property type="match status" value="1"/>
</dbReference>
<dbReference type="GO" id="GO:0006542">
    <property type="term" value="P:glutamine biosynthetic process"/>
    <property type="evidence" value="ECO:0007669"/>
    <property type="project" value="InterPro"/>
</dbReference>
<organism evidence="9 10">
    <name type="scientific">Gaiella occulta</name>
    <dbReference type="NCBI Taxonomy" id="1002870"/>
    <lineage>
        <taxon>Bacteria</taxon>
        <taxon>Bacillati</taxon>
        <taxon>Actinomycetota</taxon>
        <taxon>Thermoleophilia</taxon>
        <taxon>Gaiellales</taxon>
        <taxon>Gaiellaceae</taxon>
        <taxon>Gaiella</taxon>
    </lineage>
</organism>
<dbReference type="InterPro" id="IPR008146">
    <property type="entry name" value="Gln_synth_cat_dom"/>
</dbReference>
<comment type="caution">
    <text evidence="9">The sequence shown here is derived from an EMBL/GenBank/DDBJ whole genome shotgun (WGS) entry which is preliminary data.</text>
</comment>
<sequence>MITFEQLRADVESGAIDTVVVAFTDMQGRLMGKRLHGEFFVDEMDAGHGVEGCNYLLALEMEMDPVPGYAIASWEQGYGDFDVRPDMATLRRIPWLEATALVLGDVHWHDGSPVGPSPRQVLKAQMERAAALGLTPMMGSELEFYLLRETYEQAHAQGYAGLTPSVPYILDYHILATTYDEAFLRQIRNGMHGAGIKVETSKGEAWPGQQEINFRFADALTMADNHVVYKNGAKEIAFLNGCSITFMAKPFEDWIGNSCHIHSSLWRDGEPCFRDDETLFSRWLAGQIACFKELAVFLAPTINSYKRFAAGSWAPTTLAWGNDNRTCGFRVVGHGAARRAETRIPGGDANPYLAFAAVIAAGLYGIENELELPPGLEGNAYESDADRFPSTMREAIAALEAGTMARGAFGDQVVDHYLNYARTEQGLYDRFVTDWERRRYYERG</sequence>
<evidence type="ECO:0000313" key="10">
    <source>
        <dbReference type="Proteomes" id="UP000254134"/>
    </source>
</evidence>
<name>A0A7M2YXP7_9ACTN</name>
<protein>
    <submittedName>
        <fullName evidence="9">Glutamine synthetase</fullName>
    </submittedName>
</protein>
<evidence type="ECO:0000256" key="6">
    <source>
        <dbReference type="RuleBase" id="RU000384"/>
    </source>
</evidence>
<dbReference type="InterPro" id="IPR008147">
    <property type="entry name" value="Gln_synt_N"/>
</dbReference>
<evidence type="ECO:0000259" key="7">
    <source>
        <dbReference type="PROSITE" id="PS51986"/>
    </source>
</evidence>
<dbReference type="InterPro" id="IPR036651">
    <property type="entry name" value="Gln_synt_N_sf"/>
</dbReference>
<feature type="domain" description="GS catalytic" evidence="8">
    <location>
        <begin position="118"/>
        <end position="444"/>
    </location>
</feature>
<evidence type="ECO:0000259" key="8">
    <source>
        <dbReference type="PROSITE" id="PS51987"/>
    </source>
</evidence>
<dbReference type="EMBL" id="QQZY01000002">
    <property type="protein sequence ID" value="RDI74916.1"/>
    <property type="molecule type" value="Genomic_DNA"/>
</dbReference>
<dbReference type="Pfam" id="PF00120">
    <property type="entry name" value="Gln-synt_C"/>
    <property type="match status" value="1"/>
</dbReference>
<dbReference type="SMART" id="SM01230">
    <property type="entry name" value="Gln-synt_C"/>
    <property type="match status" value="1"/>
</dbReference>
<dbReference type="PROSITE" id="PS51987">
    <property type="entry name" value="GS_CATALYTIC"/>
    <property type="match status" value="1"/>
</dbReference>
<gene>
    <name evidence="9" type="ORF">Gocc_0714</name>
</gene>
<keyword evidence="2" id="KW-0436">Ligase</keyword>
<dbReference type="RefSeq" id="WP_114795183.1">
    <property type="nucleotide sequence ID" value="NZ_QQZY01000002.1"/>
</dbReference>
<keyword evidence="3" id="KW-0547">Nucleotide-binding</keyword>
<evidence type="ECO:0000313" key="9">
    <source>
        <dbReference type="EMBL" id="RDI74916.1"/>
    </source>
</evidence>